<evidence type="ECO:0000256" key="1">
    <source>
        <dbReference type="SAM" id="Coils"/>
    </source>
</evidence>
<feature type="chain" id="PRO_5016373412" description="DUF4468 domain-containing protein" evidence="2">
    <location>
        <begin position="23"/>
        <end position="214"/>
    </location>
</feature>
<dbReference type="Proteomes" id="UP000245880">
    <property type="component" value="Unassembled WGS sequence"/>
</dbReference>
<feature type="signal peptide" evidence="2">
    <location>
        <begin position="1"/>
        <end position="22"/>
    </location>
</feature>
<dbReference type="EMBL" id="QGDT01000004">
    <property type="protein sequence ID" value="PWJ58196.1"/>
    <property type="molecule type" value="Genomic_DNA"/>
</dbReference>
<evidence type="ECO:0000313" key="3">
    <source>
        <dbReference type="EMBL" id="PWJ58196.1"/>
    </source>
</evidence>
<evidence type="ECO:0000313" key="4">
    <source>
        <dbReference type="Proteomes" id="UP000245880"/>
    </source>
</evidence>
<feature type="coiled-coil region" evidence="1">
    <location>
        <begin position="156"/>
        <end position="208"/>
    </location>
</feature>
<keyword evidence="2" id="KW-0732">Signal</keyword>
<accession>A0A316AKP5</accession>
<evidence type="ECO:0008006" key="5">
    <source>
        <dbReference type="Google" id="ProtNLM"/>
    </source>
</evidence>
<keyword evidence="1" id="KW-0175">Coiled coil</keyword>
<organism evidence="3 4">
    <name type="scientific">Dyadobacter jejuensis</name>
    <dbReference type="NCBI Taxonomy" id="1082580"/>
    <lineage>
        <taxon>Bacteria</taxon>
        <taxon>Pseudomonadati</taxon>
        <taxon>Bacteroidota</taxon>
        <taxon>Cytophagia</taxon>
        <taxon>Cytophagales</taxon>
        <taxon>Spirosomataceae</taxon>
        <taxon>Dyadobacter</taxon>
    </lineage>
</organism>
<comment type="caution">
    <text evidence="3">The sequence shown here is derived from an EMBL/GenBank/DDBJ whole genome shotgun (WGS) entry which is preliminary data.</text>
</comment>
<sequence length="214" mass="24183">MKRNITLFLSLMVLMAFGQLKAQSVYPGKKNINKTEYLGLLLNQSISEKQLTEYWTEYLSKFGKAKEKRGVVTVEKASIPQISANPVTILSEVSSPTKGQSQVFLALKVDGQYIQQYSGANYTSTESILKDFADKAAVMNEVQVADDAFSETEKKHKKLIKDGEDLTKDIEKAEKKLAELREELNKNRSEIEMSLTDLQNKQKALELQKSRLPK</sequence>
<evidence type="ECO:0000256" key="2">
    <source>
        <dbReference type="SAM" id="SignalP"/>
    </source>
</evidence>
<reference evidence="3 4" key="1">
    <citation type="submission" date="2018-03" db="EMBL/GenBank/DDBJ databases">
        <title>Genomic Encyclopedia of Archaeal and Bacterial Type Strains, Phase II (KMG-II): from individual species to whole genera.</title>
        <authorList>
            <person name="Goeker M."/>
        </authorList>
    </citation>
    <scope>NUCLEOTIDE SEQUENCE [LARGE SCALE GENOMIC DNA]</scope>
    <source>
        <strain evidence="3 4">DSM 100346</strain>
    </source>
</reference>
<gene>
    <name evidence="3" type="ORF">CLV98_10454</name>
</gene>
<protein>
    <recommendedName>
        <fullName evidence="5">DUF4468 domain-containing protein</fullName>
    </recommendedName>
</protein>
<keyword evidence="4" id="KW-1185">Reference proteome</keyword>
<proteinExistence type="predicted"/>
<dbReference type="AlphaFoldDB" id="A0A316AKP5"/>
<name>A0A316AKP5_9BACT</name>